<keyword evidence="5" id="KW-1185">Reference proteome</keyword>
<organism evidence="4 5">
    <name type="scientific">Lichtheimia ornata</name>
    <dbReference type="NCBI Taxonomy" id="688661"/>
    <lineage>
        <taxon>Eukaryota</taxon>
        <taxon>Fungi</taxon>
        <taxon>Fungi incertae sedis</taxon>
        <taxon>Mucoromycota</taxon>
        <taxon>Mucoromycotina</taxon>
        <taxon>Mucoromycetes</taxon>
        <taxon>Mucorales</taxon>
        <taxon>Lichtheimiaceae</taxon>
        <taxon>Lichtheimia</taxon>
    </lineage>
</organism>
<dbReference type="Proteomes" id="UP001234581">
    <property type="component" value="Unassembled WGS sequence"/>
</dbReference>
<dbReference type="EMBL" id="JARTCD010000092">
    <property type="protein sequence ID" value="KAJ8652829.1"/>
    <property type="molecule type" value="Genomic_DNA"/>
</dbReference>
<evidence type="ECO:0008006" key="6">
    <source>
        <dbReference type="Google" id="ProtNLM"/>
    </source>
</evidence>
<dbReference type="Gene3D" id="3.80.10.10">
    <property type="entry name" value="Ribonuclease Inhibitor"/>
    <property type="match status" value="1"/>
</dbReference>
<evidence type="ECO:0000313" key="5">
    <source>
        <dbReference type="Proteomes" id="UP001234581"/>
    </source>
</evidence>
<feature type="compositionally biased region" description="Low complexity" evidence="3">
    <location>
        <begin position="444"/>
        <end position="455"/>
    </location>
</feature>
<feature type="region of interest" description="Disordered" evidence="3">
    <location>
        <begin position="444"/>
        <end position="490"/>
    </location>
</feature>
<reference evidence="4 5" key="1">
    <citation type="submission" date="2023-03" db="EMBL/GenBank/DDBJ databases">
        <title>Genome sequence of Lichtheimia ornata CBS 291.66.</title>
        <authorList>
            <person name="Mohabir J.T."/>
            <person name="Shea T.P."/>
            <person name="Kurbessoian T."/>
            <person name="Berby B."/>
            <person name="Fontaine J."/>
            <person name="Livny J."/>
            <person name="Gnirke A."/>
            <person name="Stajich J.E."/>
            <person name="Cuomo C.A."/>
        </authorList>
    </citation>
    <scope>NUCLEOTIDE SEQUENCE [LARGE SCALE GENOMIC DNA]</scope>
    <source>
        <strain evidence="4">CBS 291.66</strain>
    </source>
</reference>
<dbReference type="InterPro" id="IPR003591">
    <property type="entry name" value="Leu-rich_rpt_typical-subtyp"/>
</dbReference>
<proteinExistence type="predicted"/>
<dbReference type="RefSeq" id="XP_058337743.1">
    <property type="nucleotide sequence ID" value="XM_058491468.1"/>
</dbReference>
<name>A0AAD7UUA4_9FUNG</name>
<keyword evidence="1" id="KW-0433">Leucine-rich repeat</keyword>
<dbReference type="PANTHER" id="PTHR45752">
    <property type="entry name" value="LEUCINE-RICH REPEAT-CONTAINING"/>
    <property type="match status" value="1"/>
</dbReference>
<dbReference type="GeneID" id="83218903"/>
<feature type="compositionally biased region" description="Polar residues" evidence="3">
    <location>
        <begin position="1"/>
        <end position="12"/>
    </location>
</feature>
<evidence type="ECO:0000256" key="1">
    <source>
        <dbReference type="ARBA" id="ARBA00022614"/>
    </source>
</evidence>
<dbReference type="InterPro" id="IPR001611">
    <property type="entry name" value="Leu-rich_rpt"/>
</dbReference>
<dbReference type="SUPFAM" id="SSF52058">
    <property type="entry name" value="L domain-like"/>
    <property type="match status" value="1"/>
</dbReference>
<dbReference type="PROSITE" id="PS51450">
    <property type="entry name" value="LRR"/>
    <property type="match status" value="2"/>
</dbReference>
<feature type="region of interest" description="Disordered" evidence="3">
    <location>
        <begin position="1"/>
        <end position="37"/>
    </location>
</feature>
<feature type="compositionally biased region" description="Low complexity" evidence="3">
    <location>
        <begin position="73"/>
        <end position="86"/>
    </location>
</feature>
<evidence type="ECO:0000313" key="4">
    <source>
        <dbReference type="EMBL" id="KAJ8652829.1"/>
    </source>
</evidence>
<feature type="region of interest" description="Disordered" evidence="3">
    <location>
        <begin position="66"/>
        <end position="86"/>
    </location>
</feature>
<comment type="caution">
    <text evidence="4">The sequence shown here is derived from an EMBL/GenBank/DDBJ whole genome shotgun (WGS) entry which is preliminary data.</text>
</comment>
<keyword evidence="2" id="KW-0677">Repeat</keyword>
<dbReference type="PANTHER" id="PTHR45752:SF187">
    <property type="entry name" value="LEUCINE-RICH REPEAT AND IQ DOMAIN-CONTAINING PROTEIN 4"/>
    <property type="match status" value="1"/>
</dbReference>
<dbReference type="InterPro" id="IPR032675">
    <property type="entry name" value="LRR_dom_sf"/>
</dbReference>
<dbReference type="SMART" id="SM00364">
    <property type="entry name" value="LRR_BAC"/>
    <property type="match status" value="4"/>
</dbReference>
<evidence type="ECO:0000256" key="2">
    <source>
        <dbReference type="ARBA" id="ARBA00022737"/>
    </source>
</evidence>
<accession>A0AAD7UUA4</accession>
<dbReference type="SMART" id="SM00369">
    <property type="entry name" value="LRR_TYP"/>
    <property type="match status" value="4"/>
</dbReference>
<dbReference type="AlphaFoldDB" id="A0AAD7UUA4"/>
<protein>
    <recommendedName>
        <fullName evidence="6">L domain-like protein</fullName>
    </recommendedName>
</protein>
<dbReference type="InterPro" id="IPR050715">
    <property type="entry name" value="LRR-SigEffector_domain"/>
</dbReference>
<gene>
    <name evidence="4" type="ORF">O0I10_011503</name>
</gene>
<sequence length="490" mass="55798">MGQANSTTTKSDLTFGYVSVPPRRRKSKRTTTNSSDDLISSQSHYDLLISSPQLYALSASPTSISDGDTLLESSPSSSSTTNNTCSGTMTTNLDDDWEQLQHVKDVSYIDESYYDDQLFKSTRHELVHDDTCFNGYWWESQDLHSHKQKCMQKRRVRCMDVYRCMDRAMLHMDLCNRRFASITANIACFNSIKRLDLSYNELTFLPDEIEALCHLQYFNISHNHLTSLPNTLCNLTNLVELDVSYNRIEDLTPCLRRPDNKNLEILHACSNRIADLPAMISNLTCLATLNLSQNPLYVLPAEIARLTHLRRLLLRECPLIDPKEQQKLAYPLAHDPPSLIECCARLIIKQQLPIHENLPTHLRRYLGNPKSCSACRNPYFDSFVSRGQMIEKLDGLLPLEHRLCSAHWSDESDRVLAMFAIDQQPIPYNKNSHKAAVSSITSTPLSSSLSTMPTINSRQLPSSPPTSRTSTSKKLNQHRWSTRLSTLTHY</sequence>
<evidence type="ECO:0000256" key="3">
    <source>
        <dbReference type="SAM" id="MobiDB-lite"/>
    </source>
</evidence>
<dbReference type="Pfam" id="PF13855">
    <property type="entry name" value="LRR_8"/>
    <property type="match status" value="1"/>
</dbReference>